<evidence type="ECO:0000313" key="3">
    <source>
        <dbReference type="Proteomes" id="UP000298412"/>
    </source>
</evidence>
<sequence length="270" mass="29950">MSTSDWINTVLAMLALAGVAVAIWAVLLSEHSTRSAFGLARLDLVADLAADLAGKVATLESALKPLSRLIDEQDRKHEFAAESQVGEVDLLLIERSQEVERALGRFLAEQESVSRTHFKLLLAVESLPAEERIRHSADISNQVMWLRACMRGMFGSLVHESTRLPGAAQRSKHELLKEVRQTYAALSEGKDDGRVFVARTENSFSWAHGKPNGTFLGMELIGAAGWGLLYIVNEIGHSLEYKRTHRQFVIPLTPKKTRELGDSRKVPSRL</sequence>
<name>A0A4V3IFA0_9MICO</name>
<dbReference type="EMBL" id="SOFP01000020">
    <property type="protein sequence ID" value="TFC18619.1"/>
    <property type="molecule type" value="Genomic_DNA"/>
</dbReference>
<reference evidence="2 3" key="1">
    <citation type="submission" date="2019-03" db="EMBL/GenBank/DDBJ databases">
        <title>Genomics of glacier-inhabiting Cryobacterium strains.</title>
        <authorList>
            <person name="Liu Q."/>
            <person name="Xin Y.-H."/>
        </authorList>
    </citation>
    <scope>NUCLEOTIDE SEQUENCE [LARGE SCALE GENOMIC DNA]</scope>
    <source>
        <strain evidence="2 3">MDT1-3</strain>
    </source>
</reference>
<dbReference type="Proteomes" id="UP000298412">
    <property type="component" value="Unassembled WGS sequence"/>
</dbReference>
<dbReference type="AlphaFoldDB" id="A0A4V3IFA0"/>
<keyword evidence="1" id="KW-0812">Transmembrane</keyword>
<organism evidence="2 3">
    <name type="scientific">Cryobacterium algoritolerans</name>
    <dbReference type="NCBI Taxonomy" id="1259184"/>
    <lineage>
        <taxon>Bacteria</taxon>
        <taxon>Bacillati</taxon>
        <taxon>Actinomycetota</taxon>
        <taxon>Actinomycetes</taxon>
        <taxon>Micrococcales</taxon>
        <taxon>Microbacteriaceae</taxon>
        <taxon>Cryobacterium</taxon>
    </lineage>
</organism>
<keyword evidence="3" id="KW-1185">Reference proteome</keyword>
<gene>
    <name evidence="2" type="ORF">E3O19_04435</name>
</gene>
<proteinExistence type="predicted"/>
<protein>
    <submittedName>
        <fullName evidence="2">Uncharacterized protein</fullName>
    </submittedName>
</protein>
<evidence type="ECO:0000313" key="2">
    <source>
        <dbReference type="EMBL" id="TFC18619.1"/>
    </source>
</evidence>
<comment type="caution">
    <text evidence="2">The sequence shown here is derived from an EMBL/GenBank/DDBJ whole genome shotgun (WGS) entry which is preliminary data.</text>
</comment>
<keyword evidence="1" id="KW-0472">Membrane</keyword>
<keyword evidence="1" id="KW-1133">Transmembrane helix</keyword>
<accession>A0A4V3IFA0</accession>
<dbReference type="RefSeq" id="WP_134565600.1">
    <property type="nucleotide sequence ID" value="NZ_SOFP01000020.1"/>
</dbReference>
<evidence type="ECO:0000256" key="1">
    <source>
        <dbReference type="SAM" id="Phobius"/>
    </source>
</evidence>
<feature type="transmembrane region" description="Helical" evidence="1">
    <location>
        <begin position="6"/>
        <end position="27"/>
    </location>
</feature>